<dbReference type="PROSITE" id="PS01137">
    <property type="entry name" value="TATD_1"/>
    <property type="match status" value="1"/>
</dbReference>
<dbReference type="CDD" id="cd01310">
    <property type="entry name" value="TatD_DNAse"/>
    <property type="match status" value="1"/>
</dbReference>
<dbReference type="EC" id="3.1.21.-" evidence="5"/>
<reference evidence="5" key="2">
    <citation type="submission" date="2014-09" db="EMBL/GenBank/DDBJ databases">
        <authorList>
            <person name="Bishop-Lilly K.A."/>
            <person name="Broomall S.M."/>
            <person name="Chain P.S."/>
            <person name="Chertkov O."/>
            <person name="Coyne S.R."/>
            <person name="Daligault H.E."/>
            <person name="Davenport K.W."/>
            <person name="Erkkila T."/>
            <person name="Frey K.G."/>
            <person name="Gibbons H.S."/>
            <person name="Gu W."/>
            <person name="Jaissle J."/>
            <person name="Johnson S.L."/>
            <person name="Koroleva G.I."/>
            <person name="Ladner J.T."/>
            <person name="Lo C.-C."/>
            <person name="Minogue T.D."/>
            <person name="Munk C."/>
            <person name="Palacios G.F."/>
            <person name="Redden C.L."/>
            <person name="Rosenzweig C.N."/>
            <person name="Scholz M.B."/>
            <person name="Teshima H."/>
            <person name="Xu Y."/>
        </authorList>
    </citation>
    <scope>NUCLEOTIDE SEQUENCE</scope>
    <source>
        <strain evidence="5">Mb9</strain>
    </source>
</reference>
<feature type="binding site" evidence="3">
    <location>
        <position position="93"/>
    </location>
    <ligand>
        <name>a divalent metal cation</name>
        <dbReference type="ChEBI" id="CHEBI:60240"/>
        <label>1</label>
    </ligand>
</feature>
<evidence type="ECO:0000313" key="4">
    <source>
        <dbReference type="EMBL" id="AIS32438.1"/>
    </source>
</evidence>
<evidence type="ECO:0000313" key="7">
    <source>
        <dbReference type="Proteomes" id="UP000062768"/>
    </source>
</evidence>
<dbReference type="RefSeq" id="WP_048085396.1">
    <property type="nucleotide sequence ID" value="NZ_CP006933.1"/>
</dbReference>
<gene>
    <name evidence="4" type="ORF">BRM9_1626</name>
    <name evidence="5" type="ORF">MB9_0682</name>
</gene>
<dbReference type="SUPFAM" id="SSF51556">
    <property type="entry name" value="Metallo-dependent hydrolases"/>
    <property type="match status" value="1"/>
</dbReference>
<sequence>MIDSHCHVDFKAYNKNRQEVISRAQEKLTAIVNSGASLGGNRRTLQLATEYEKFIYPTLGFHPDNAARADFSAVKQALAEIESHIDQAIALGETGLDFNDLDNSEDKDKQVKLFETFLEMAVEYQLPLVIHARDAEEKSLEMVKKYPSLPQVIFHCYGGDLQTAQKIVEEGYFISISTIVCFSEHHQELVAKLPLSHLITETDSPYLSPFKGQINEPAFVEETVKTIAQVKSIPVEKVARVTENNARDIFGL</sequence>
<dbReference type="PATRIC" id="fig|2162.10.peg.711"/>
<keyword evidence="1 3" id="KW-0479">Metal-binding</keyword>
<proteinExistence type="predicted"/>
<dbReference type="InterPro" id="IPR015991">
    <property type="entry name" value="TatD/YcfH-like"/>
</dbReference>
<feature type="binding site" evidence="3">
    <location>
        <position position="7"/>
    </location>
    <ligand>
        <name>a divalent metal cation</name>
        <dbReference type="ChEBI" id="CHEBI:60240"/>
        <label>1</label>
    </ligand>
</feature>
<dbReference type="InterPro" id="IPR032466">
    <property type="entry name" value="Metal_Hydrolase"/>
</dbReference>
<dbReference type="Proteomes" id="UP000062768">
    <property type="component" value="Chromosome I"/>
</dbReference>
<dbReference type="InterPro" id="IPR001130">
    <property type="entry name" value="TatD-like"/>
</dbReference>
<dbReference type="GO" id="GO:0016788">
    <property type="term" value="F:hydrolase activity, acting on ester bonds"/>
    <property type="evidence" value="ECO:0007669"/>
    <property type="project" value="InterPro"/>
</dbReference>
<dbReference type="EMBL" id="LN734822">
    <property type="protein sequence ID" value="CEL24326.1"/>
    <property type="molecule type" value="Genomic_DNA"/>
</dbReference>
<evidence type="ECO:0000256" key="1">
    <source>
        <dbReference type="ARBA" id="ARBA00022723"/>
    </source>
</evidence>
<dbReference type="Proteomes" id="UP000029661">
    <property type="component" value="Chromosome"/>
</dbReference>
<evidence type="ECO:0000313" key="5">
    <source>
        <dbReference type="EMBL" id="CEL24326.1"/>
    </source>
</evidence>
<feature type="binding site" evidence="3">
    <location>
        <position position="131"/>
    </location>
    <ligand>
        <name>a divalent metal cation</name>
        <dbReference type="ChEBI" id="CHEBI:60240"/>
        <label>2</label>
    </ligand>
</feature>
<dbReference type="Gene3D" id="3.20.20.140">
    <property type="entry name" value="Metal-dependent hydrolases"/>
    <property type="match status" value="1"/>
</dbReference>
<dbReference type="OrthoDB" id="26412at2157"/>
<keyword evidence="2 4" id="KW-0378">Hydrolase</keyword>
<dbReference type="KEGG" id="mfc:BRM9_1626"/>
<dbReference type="GO" id="GO:0004536">
    <property type="term" value="F:DNA nuclease activity"/>
    <property type="evidence" value="ECO:0007669"/>
    <property type="project" value="InterPro"/>
</dbReference>
<dbReference type="Pfam" id="PF01026">
    <property type="entry name" value="TatD_DNase"/>
    <property type="match status" value="1"/>
</dbReference>
<dbReference type="PANTHER" id="PTHR46124:SF2">
    <property type="entry name" value="D-AMINOACYL-TRNA DEACYLASE"/>
    <property type="match status" value="1"/>
</dbReference>
<dbReference type="STRING" id="2162.BRM9_1626"/>
<keyword evidence="7" id="KW-1185">Reference proteome</keyword>
<dbReference type="InterPro" id="IPR018228">
    <property type="entry name" value="DNase_TatD-rel_CS"/>
</dbReference>
<dbReference type="GeneID" id="26738939"/>
<dbReference type="AlphaFoldDB" id="A0A089ZIG6"/>
<dbReference type="FunFam" id="3.20.20.140:FF:000005">
    <property type="entry name" value="TatD family hydrolase"/>
    <property type="match status" value="1"/>
</dbReference>
<dbReference type="NCBIfam" id="TIGR00010">
    <property type="entry name" value="YchF/TatD family DNA exonuclease"/>
    <property type="match status" value="1"/>
</dbReference>
<dbReference type="EMBL" id="CP006933">
    <property type="protein sequence ID" value="AIS32438.1"/>
    <property type="molecule type" value="Genomic_DNA"/>
</dbReference>
<dbReference type="GO" id="GO:0046872">
    <property type="term" value="F:metal ion binding"/>
    <property type="evidence" value="ECO:0007669"/>
    <property type="project" value="UniProtKB-KW"/>
</dbReference>
<reference evidence="4" key="1">
    <citation type="submission" date="2013-12" db="EMBL/GenBank/DDBJ databases">
        <title>The complete genome sequence of Methanobacterium sp. BRM9.</title>
        <authorList>
            <consortium name="Pastoral Greenhouse Gas Research Consortium"/>
            <person name="Kelly W.J."/>
            <person name="Leahy S.C."/>
            <person name="Perry R."/>
            <person name="Li D."/>
            <person name="Altermann E."/>
            <person name="Lambie S.C."/>
            <person name="Attwood G.T."/>
        </authorList>
    </citation>
    <scope>NUCLEOTIDE SEQUENCE [LARGE SCALE GENOMIC DNA]</scope>
    <source>
        <strain evidence="4">BRM9</strain>
    </source>
</reference>
<accession>A0A089ZIG6</accession>
<evidence type="ECO:0000256" key="3">
    <source>
        <dbReference type="PIRSR" id="PIRSR005902-1"/>
    </source>
</evidence>
<feature type="binding site" evidence="3">
    <location>
        <position position="155"/>
    </location>
    <ligand>
        <name>a divalent metal cation</name>
        <dbReference type="ChEBI" id="CHEBI:60240"/>
        <label>2</label>
    </ligand>
</feature>
<feature type="binding site" evidence="3">
    <location>
        <position position="5"/>
    </location>
    <ligand>
        <name>a divalent metal cation</name>
        <dbReference type="ChEBI" id="CHEBI:60240"/>
        <label>1</label>
    </ligand>
</feature>
<organism evidence="4 6">
    <name type="scientific">Methanobacterium formicicum</name>
    <dbReference type="NCBI Taxonomy" id="2162"/>
    <lineage>
        <taxon>Archaea</taxon>
        <taxon>Methanobacteriati</taxon>
        <taxon>Methanobacteriota</taxon>
        <taxon>Methanomada group</taxon>
        <taxon>Methanobacteria</taxon>
        <taxon>Methanobacteriales</taxon>
        <taxon>Methanobacteriaceae</taxon>
        <taxon>Methanobacterium</taxon>
    </lineage>
</organism>
<dbReference type="PROSITE" id="PS01091">
    <property type="entry name" value="TATD_3"/>
    <property type="match status" value="1"/>
</dbReference>
<dbReference type="PIRSF" id="PIRSF005902">
    <property type="entry name" value="DNase_TatD"/>
    <property type="match status" value="1"/>
</dbReference>
<feature type="binding site" evidence="3">
    <location>
        <position position="203"/>
    </location>
    <ligand>
        <name>a divalent metal cation</name>
        <dbReference type="ChEBI" id="CHEBI:60240"/>
        <label>1</label>
    </ligand>
</feature>
<dbReference type="PANTHER" id="PTHR46124">
    <property type="entry name" value="D-AMINOACYL-TRNA DEACYLASE"/>
    <property type="match status" value="1"/>
</dbReference>
<dbReference type="PROSITE" id="PS01090">
    <property type="entry name" value="TATD_2"/>
    <property type="match status" value="1"/>
</dbReference>
<protein>
    <submittedName>
        <fullName evidence="4">Hydrolase TatD family</fullName>
    </submittedName>
    <submittedName>
        <fullName evidence="5">Putative deoxyribonuclease MJ1582</fullName>
        <ecNumber evidence="5">3.1.21.-</ecNumber>
    </submittedName>
</protein>
<evidence type="ECO:0000256" key="2">
    <source>
        <dbReference type="ARBA" id="ARBA00022801"/>
    </source>
</evidence>
<name>A0A089ZIG6_METFO</name>
<evidence type="ECO:0000313" key="6">
    <source>
        <dbReference type="Proteomes" id="UP000029661"/>
    </source>
</evidence>